<evidence type="ECO:0000313" key="2">
    <source>
        <dbReference type="Proteomes" id="UP000465221"/>
    </source>
</evidence>
<accession>A0A8H3PAH6</accession>
<dbReference type="EMBL" id="BLKC01000083">
    <property type="protein sequence ID" value="GFF50239.1"/>
    <property type="molecule type" value="Genomic_DNA"/>
</dbReference>
<protein>
    <submittedName>
        <fullName evidence="1">Uncharacterized protein</fullName>
    </submittedName>
</protein>
<sequence>MSCAGTKPKQLVIQNLELGNNTLKYPLSYSEYTTLFRRKYPQTGDGPTLTQKIALPALRLSDIGPRY</sequence>
<name>A0A8H3PAH6_9EURO</name>
<evidence type="ECO:0000313" key="1">
    <source>
        <dbReference type="EMBL" id="GFF50239.1"/>
    </source>
</evidence>
<dbReference type="Proteomes" id="UP000465221">
    <property type="component" value="Unassembled WGS sequence"/>
</dbReference>
<proteinExistence type="predicted"/>
<reference evidence="1 2" key="1">
    <citation type="submission" date="2020-01" db="EMBL/GenBank/DDBJ databases">
        <title>Draft genome sequence of Aspergillus udagawae IFM 46972.</title>
        <authorList>
            <person name="Takahashi H."/>
            <person name="Yaguchi T."/>
        </authorList>
    </citation>
    <scope>NUCLEOTIDE SEQUENCE [LARGE SCALE GENOMIC DNA]</scope>
    <source>
        <strain evidence="1 2">IFM 46972</strain>
    </source>
</reference>
<dbReference type="AlphaFoldDB" id="A0A8H3PAH6"/>
<gene>
    <name evidence="1" type="ORF">IFM46972_08995</name>
</gene>
<organism evidence="1 2">
    <name type="scientific">Aspergillus udagawae</name>
    <dbReference type="NCBI Taxonomy" id="91492"/>
    <lineage>
        <taxon>Eukaryota</taxon>
        <taxon>Fungi</taxon>
        <taxon>Dikarya</taxon>
        <taxon>Ascomycota</taxon>
        <taxon>Pezizomycotina</taxon>
        <taxon>Eurotiomycetes</taxon>
        <taxon>Eurotiomycetidae</taxon>
        <taxon>Eurotiales</taxon>
        <taxon>Aspergillaceae</taxon>
        <taxon>Aspergillus</taxon>
        <taxon>Aspergillus subgen. Fumigati</taxon>
    </lineage>
</organism>
<comment type="caution">
    <text evidence="1">The sequence shown here is derived from an EMBL/GenBank/DDBJ whole genome shotgun (WGS) entry which is preliminary data.</text>
</comment>